<dbReference type="Proteomes" id="UP000502504">
    <property type="component" value="Chromosome"/>
</dbReference>
<protein>
    <recommendedName>
        <fullName evidence="4">GNAT family N-acetyltransferase</fullName>
    </recommendedName>
</protein>
<evidence type="ECO:0008006" key="4">
    <source>
        <dbReference type="Google" id="ProtNLM"/>
    </source>
</evidence>
<dbReference type="RefSeq" id="WP_167797127.1">
    <property type="nucleotide sequence ID" value="NZ_CP050692.1"/>
</dbReference>
<name>A0AAE6Y4T3_STRAT</name>
<dbReference type="AlphaFoldDB" id="A0AAE6Y4T3"/>
<evidence type="ECO:0000313" key="2">
    <source>
        <dbReference type="EMBL" id="QIT42254.1"/>
    </source>
</evidence>
<feature type="region of interest" description="Disordered" evidence="1">
    <location>
        <begin position="191"/>
        <end position="219"/>
    </location>
</feature>
<proteinExistence type="predicted"/>
<sequence length="219" mass="23795">MLPQARRRNIGFALKLHQRAWAMARGVHEICWTYDPLIRRNAYFNIAKLAAGPAAYLPDFYGPIDDGINRSDDSDRILVRWRLDSHEVESACAGAPRLIDAEAARADGATVALHASATGAPLATPVGSGARTALVAVPEDIEALREKDPACAALWRKAVREVLGGLLDHGARVRGFDRAGWYVVDLEAPTPAPAAARQARRDDSHRYETLPGDTPQETA</sequence>
<dbReference type="InterPro" id="IPR038764">
    <property type="entry name" value="GNAT_N_AcTrfase_prd"/>
</dbReference>
<feature type="compositionally biased region" description="Basic and acidic residues" evidence="1">
    <location>
        <begin position="199"/>
        <end position="208"/>
    </location>
</feature>
<evidence type="ECO:0000313" key="3">
    <source>
        <dbReference type="Proteomes" id="UP000502504"/>
    </source>
</evidence>
<dbReference type="PANTHER" id="PTHR41700">
    <property type="entry name" value="GCN5-RELATED N-ACETYLTRANSFERASE"/>
    <property type="match status" value="1"/>
</dbReference>
<accession>A0AAE6Y4T3</accession>
<evidence type="ECO:0000256" key="1">
    <source>
        <dbReference type="SAM" id="MobiDB-lite"/>
    </source>
</evidence>
<dbReference type="PANTHER" id="PTHR41700:SF1">
    <property type="entry name" value="N-ACETYLTRANSFERASE DOMAIN-CONTAINING PROTEIN"/>
    <property type="match status" value="1"/>
</dbReference>
<organism evidence="2 3">
    <name type="scientific">Streptomyces antibioticus</name>
    <dbReference type="NCBI Taxonomy" id="1890"/>
    <lineage>
        <taxon>Bacteria</taxon>
        <taxon>Bacillati</taxon>
        <taxon>Actinomycetota</taxon>
        <taxon>Actinomycetes</taxon>
        <taxon>Kitasatosporales</taxon>
        <taxon>Streptomycetaceae</taxon>
        <taxon>Streptomyces</taxon>
    </lineage>
</organism>
<gene>
    <name evidence="2" type="ORF">HCX60_00855</name>
</gene>
<dbReference type="EMBL" id="CP050692">
    <property type="protein sequence ID" value="QIT42254.1"/>
    <property type="molecule type" value="Genomic_DNA"/>
</dbReference>
<reference evidence="2 3" key="1">
    <citation type="submission" date="2020-03" db="EMBL/GenBank/DDBJ databases">
        <title>Is there a link between lipid content and antibiotic production in Streptomyces?</title>
        <authorList>
            <person name="David M."/>
            <person name="Lejeune C."/>
            <person name="Abreu S."/>
            <person name="Thibessard A."/>
            <person name="Leblond P."/>
            <person name="Chaminade P."/>
            <person name="Virolle M.-J."/>
        </authorList>
    </citation>
    <scope>NUCLEOTIDE SEQUENCE [LARGE SCALE GENOMIC DNA]</scope>
    <source>
        <strain evidence="2 3">DSM 41481</strain>
    </source>
</reference>